<feature type="region of interest" description="Disordered" evidence="1">
    <location>
        <begin position="391"/>
        <end position="429"/>
    </location>
</feature>
<accession>A0ABS8EUG0</accession>
<feature type="transmembrane region" description="Helical" evidence="2">
    <location>
        <begin position="493"/>
        <end position="515"/>
    </location>
</feature>
<organism evidence="5 6">
    <name type="scientific">Hominisplanchenecus faecis</name>
    <dbReference type="NCBI Taxonomy" id="2885351"/>
    <lineage>
        <taxon>Bacteria</taxon>
        <taxon>Bacillati</taxon>
        <taxon>Bacillota</taxon>
        <taxon>Clostridia</taxon>
        <taxon>Lachnospirales</taxon>
        <taxon>Lachnospiraceae</taxon>
        <taxon>Hominisplanchenecus</taxon>
    </lineage>
</organism>
<name>A0ABS8EUG0_9FIRM</name>
<gene>
    <name evidence="5" type="ORF">LKD42_02315</name>
</gene>
<keyword evidence="6" id="KW-1185">Reference proteome</keyword>
<feature type="compositionally biased region" description="Acidic residues" evidence="1">
    <location>
        <begin position="396"/>
        <end position="407"/>
    </location>
</feature>
<dbReference type="Pfam" id="PF09822">
    <property type="entry name" value="ABC_transp_aux"/>
    <property type="match status" value="1"/>
</dbReference>
<evidence type="ECO:0000259" key="4">
    <source>
        <dbReference type="Pfam" id="PF23357"/>
    </source>
</evidence>
<dbReference type="Pfam" id="PF23357">
    <property type="entry name" value="DUF7088"/>
    <property type="match status" value="1"/>
</dbReference>
<evidence type="ECO:0000313" key="6">
    <source>
        <dbReference type="Proteomes" id="UP001299235"/>
    </source>
</evidence>
<evidence type="ECO:0000313" key="5">
    <source>
        <dbReference type="EMBL" id="MCC2148092.1"/>
    </source>
</evidence>
<reference evidence="5 6" key="1">
    <citation type="submission" date="2021-10" db="EMBL/GenBank/DDBJ databases">
        <title>Anaerobic single-cell dispensing facilitates the cultivation of human gut bacteria.</title>
        <authorList>
            <person name="Afrizal A."/>
        </authorList>
    </citation>
    <scope>NUCLEOTIDE SEQUENCE [LARGE SCALE GENOMIC DNA]</scope>
    <source>
        <strain evidence="5 6">CLA-AA-H246</strain>
    </source>
</reference>
<feature type="domain" description="DUF7088" evidence="4">
    <location>
        <begin position="60"/>
        <end position="146"/>
    </location>
</feature>
<dbReference type="EMBL" id="JAJEQE010000004">
    <property type="protein sequence ID" value="MCC2148092.1"/>
    <property type="molecule type" value="Genomic_DNA"/>
</dbReference>
<evidence type="ECO:0000256" key="2">
    <source>
        <dbReference type="SAM" id="Phobius"/>
    </source>
</evidence>
<keyword evidence="2" id="KW-0472">Membrane</keyword>
<dbReference type="RefSeq" id="WP_248834692.1">
    <property type="nucleotide sequence ID" value="NZ_JAJEQE010000004.1"/>
</dbReference>
<sequence length="520" mass="56238">MNINLKSKKPANMLRPKNKKLLKKGSYSLAFTVVILAIAVFLNLLIGELPSSATKIDVSENKLYSIGDETKNVASSLTEDVTLYLLAEDGSEDATLNELLTRYADLSSHIKYEKKDPVLNPSFASSYTDEDLASNSVIVVSDKRSKVIPYSDLYESSVNYQTYSMETTAFDGEGQVTSAIAYVTTEDLPILYTLTGHEENDLDSSMQSAIEKENIEVQELNLLTAGTVPEDASCLMINAPQKDFSDDETSAILTYLQNGGHAFLVSGYTTTEMPNYHSILEQYGVSIEKGVVLEGDNNHYVSGNPLYLVPEIQSCDATGSLSGSNSYVLMPIGQSIKTLDSKSDDITVTDMLTSTSSAYLKADPENMESLSKEENDESGPFTLAAAITEAIGSGSDSEEETETETIVEGESSASQVEAESETEAAEDAKETRLVVLASSQFLTSNTDSAVSGGNTKLLTNALSWMCGQSSSISIPSKSMQLSYLTLTSANVNLWSIITIAVLPVLFLVTGGVIWLKRRKK</sequence>
<proteinExistence type="predicted"/>
<dbReference type="InterPro" id="IPR055396">
    <property type="entry name" value="DUF7088"/>
</dbReference>
<keyword evidence="2" id="KW-0812">Transmembrane</keyword>
<feature type="region of interest" description="Disordered" evidence="1">
    <location>
        <begin position="359"/>
        <end position="378"/>
    </location>
</feature>
<dbReference type="Proteomes" id="UP001299235">
    <property type="component" value="Unassembled WGS sequence"/>
</dbReference>
<dbReference type="InterPro" id="IPR019196">
    <property type="entry name" value="ABC_transp_unknown"/>
</dbReference>
<feature type="domain" description="ABC-type uncharacterised transport system" evidence="3">
    <location>
        <begin position="195"/>
        <end position="448"/>
    </location>
</feature>
<feature type="compositionally biased region" description="Low complexity" evidence="1">
    <location>
        <begin position="408"/>
        <end position="417"/>
    </location>
</feature>
<evidence type="ECO:0000256" key="1">
    <source>
        <dbReference type="SAM" id="MobiDB-lite"/>
    </source>
</evidence>
<comment type="caution">
    <text evidence="5">The sequence shown here is derived from an EMBL/GenBank/DDBJ whole genome shotgun (WGS) entry which is preliminary data.</text>
</comment>
<keyword evidence="2" id="KW-1133">Transmembrane helix</keyword>
<protein>
    <submittedName>
        <fullName evidence="5">GldG family protein</fullName>
    </submittedName>
</protein>
<evidence type="ECO:0000259" key="3">
    <source>
        <dbReference type="Pfam" id="PF09822"/>
    </source>
</evidence>